<feature type="compositionally biased region" description="Basic and acidic residues" evidence="1">
    <location>
        <begin position="52"/>
        <end position="62"/>
    </location>
</feature>
<name>A0ABN9PV97_9DINO</name>
<evidence type="ECO:0000256" key="1">
    <source>
        <dbReference type="SAM" id="MobiDB-lite"/>
    </source>
</evidence>
<gene>
    <name evidence="2" type="ORF">PCOR1329_LOCUS6342</name>
</gene>
<proteinExistence type="predicted"/>
<keyword evidence="3" id="KW-1185">Reference proteome</keyword>
<dbReference type="EMBL" id="CAUYUJ010001696">
    <property type="protein sequence ID" value="CAK0797180.1"/>
    <property type="molecule type" value="Genomic_DNA"/>
</dbReference>
<reference evidence="2" key="1">
    <citation type="submission" date="2023-10" db="EMBL/GenBank/DDBJ databases">
        <authorList>
            <person name="Chen Y."/>
            <person name="Shah S."/>
            <person name="Dougan E. K."/>
            <person name="Thang M."/>
            <person name="Chan C."/>
        </authorList>
    </citation>
    <scope>NUCLEOTIDE SEQUENCE [LARGE SCALE GENOMIC DNA]</scope>
</reference>
<evidence type="ECO:0000313" key="2">
    <source>
        <dbReference type="EMBL" id="CAK0797180.1"/>
    </source>
</evidence>
<evidence type="ECO:0000313" key="3">
    <source>
        <dbReference type="Proteomes" id="UP001189429"/>
    </source>
</evidence>
<protein>
    <submittedName>
        <fullName evidence="2">Uncharacterized protein</fullName>
    </submittedName>
</protein>
<sequence>AAAGAAGPLRLPPWIAVRGGAARRGALPGKAAPESGGGCAPPAAQDGGSADGVRHEEPEHLASESPMSRVREAFEWPSAECDASPQKGSTHSRLRKDLINLNKAVIKWLAHEEIGVLTRAKLRERIRTSTAARSLCEAHGDRFRRGEFECLALDRAIAARMKSSLAQS</sequence>
<feature type="region of interest" description="Disordered" evidence="1">
    <location>
        <begin position="22"/>
        <end position="68"/>
    </location>
</feature>
<accession>A0ABN9PV97</accession>
<feature type="non-terminal residue" evidence="2">
    <location>
        <position position="1"/>
    </location>
</feature>
<dbReference type="Proteomes" id="UP001189429">
    <property type="component" value="Unassembled WGS sequence"/>
</dbReference>
<organism evidence="2 3">
    <name type="scientific">Prorocentrum cordatum</name>
    <dbReference type="NCBI Taxonomy" id="2364126"/>
    <lineage>
        <taxon>Eukaryota</taxon>
        <taxon>Sar</taxon>
        <taxon>Alveolata</taxon>
        <taxon>Dinophyceae</taxon>
        <taxon>Prorocentrales</taxon>
        <taxon>Prorocentraceae</taxon>
        <taxon>Prorocentrum</taxon>
    </lineage>
</organism>
<comment type="caution">
    <text evidence="2">The sequence shown here is derived from an EMBL/GenBank/DDBJ whole genome shotgun (WGS) entry which is preliminary data.</text>
</comment>